<dbReference type="InterPro" id="IPR027560">
    <property type="entry name" value="PEFG-CTERM"/>
</dbReference>
<dbReference type="NCBIfam" id="TIGR04296">
    <property type="entry name" value="PEFG-CTERM"/>
    <property type="match status" value="1"/>
</dbReference>
<name>A9A5U5_NITMS</name>
<organism evidence="2 3">
    <name type="scientific">Nitrosopumilus maritimus (strain SCM1)</name>
    <dbReference type="NCBI Taxonomy" id="436308"/>
    <lineage>
        <taxon>Archaea</taxon>
        <taxon>Nitrososphaerota</taxon>
        <taxon>Nitrososphaeria</taxon>
        <taxon>Nitrosopumilales</taxon>
        <taxon>Nitrosopumilaceae</taxon>
        <taxon>Nitrosopumilus</taxon>
    </lineage>
</organism>
<feature type="transmembrane region" description="Helical" evidence="1">
    <location>
        <begin position="36"/>
        <end position="61"/>
    </location>
</feature>
<protein>
    <recommendedName>
        <fullName evidence="4">PEFG-CTERM sorting domain-containing protein</fullName>
    </recommendedName>
</protein>
<dbReference type="Proteomes" id="UP000000792">
    <property type="component" value="Chromosome"/>
</dbReference>
<keyword evidence="1" id="KW-0812">Transmembrane</keyword>
<keyword evidence="3" id="KW-1185">Reference proteome</keyword>
<evidence type="ECO:0000313" key="2">
    <source>
        <dbReference type="EMBL" id="ABX13100.1"/>
    </source>
</evidence>
<feature type="transmembrane region" description="Helical" evidence="1">
    <location>
        <begin position="272"/>
        <end position="290"/>
    </location>
</feature>
<evidence type="ECO:0008006" key="4">
    <source>
        <dbReference type="Google" id="ProtNLM"/>
    </source>
</evidence>
<gene>
    <name evidence="2" type="ordered locus">Nmar_1204</name>
</gene>
<keyword evidence="1" id="KW-0472">Membrane</keyword>
<dbReference type="KEGG" id="nmr:Nmar_1204"/>
<accession>A9A5U5</accession>
<keyword evidence="1" id="KW-1133">Transmembrane helix</keyword>
<sequence length="304" mass="33704">MCIAYRIHVNNSLIFFAIWHVMKNTSKKLQNTSDRILRFFVITFAMLACSTLVGLSSAYAADVQVTKIHPMPVEDDKVSVAFTLCSNDEYLEMPRITVSSDLQTKILSLKHDLKPGTCIGGTTIAETYDVSTINTSIVPQTDSNLYKQETIVDQKIVSQGMSNDGYLVVKLISEQPREGISMKFNLEFQDVAGNIVEKINYDITALQDNHVVLNLQNMHSSYGTSILTTDELTSDSPVEVNIMLHGIGVPGHEDQWTGPKGEIIMFHVVPEFGAIVMLVLTVSVLSIILISSKFNTLRISNIQS</sequence>
<evidence type="ECO:0000256" key="1">
    <source>
        <dbReference type="SAM" id="Phobius"/>
    </source>
</evidence>
<dbReference type="HOGENOM" id="CLU_914044_0_0_2"/>
<dbReference type="InParanoid" id="A9A5U5"/>
<dbReference type="EnsemblBacteria" id="ABX13100">
    <property type="protein sequence ID" value="ABX13100"/>
    <property type="gene ID" value="Nmar_1204"/>
</dbReference>
<dbReference type="EMBL" id="CP000866">
    <property type="protein sequence ID" value="ABX13100.1"/>
    <property type="molecule type" value="Genomic_DNA"/>
</dbReference>
<proteinExistence type="predicted"/>
<reference evidence="2 3" key="1">
    <citation type="journal article" date="2010" name="Proc. Natl. Acad. Sci. U.S.A.">
        <title>Nitrosopumilus maritimus genome reveals unique mechanisms for nitrification and autotrophy in globally distributed marine crenarchaea.</title>
        <authorList>
            <person name="Walker C.B."/>
            <person name="de la Torre J.R."/>
            <person name="Klotz M.G."/>
            <person name="Urakawa H."/>
            <person name="Pinel N."/>
            <person name="Arp D.J."/>
            <person name="Brochier-Armanet C."/>
            <person name="Chain P.S."/>
            <person name="Chan P.P."/>
            <person name="Gollabgir A."/>
            <person name="Hemp J."/>
            <person name="Hugler M."/>
            <person name="Karr E.A."/>
            <person name="Konneke M."/>
            <person name="Shin M."/>
            <person name="Lawton T.J."/>
            <person name="Lowe T."/>
            <person name="Martens-Habbena W."/>
            <person name="Sayavedra-Soto L.A."/>
            <person name="Lang D."/>
            <person name="Sievert S.M."/>
            <person name="Rosenzweig A.C."/>
            <person name="Manning G."/>
            <person name="Stahl D.A."/>
        </authorList>
    </citation>
    <scope>NUCLEOTIDE SEQUENCE [LARGE SCALE GENOMIC DNA]</scope>
    <source>
        <strain evidence="2 3">SCM1</strain>
    </source>
</reference>
<dbReference type="AlphaFoldDB" id="A9A5U5"/>
<dbReference type="STRING" id="436308.Nmar_1204"/>
<dbReference type="eggNOG" id="arCOG10350">
    <property type="taxonomic scope" value="Archaea"/>
</dbReference>
<evidence type="ECO:0000313" key="3">
    <source>
        <dbReference type="Proteomes" id="UP000000792"/>
    </source>
</evidence>